<proteinExistence type="predicted"/>
<name>A0A7X0FT65_9MICO</name>
<protein>
    <submittedName>
        <fullName evidence="2">Transposase-like protein</fullName>
    </submittedName>
</protein>
<dbReference type="InterPro" id="IPR012312">
    <property type="entry name" value="Hemerythrin-like"/>
</dbReference>
<evidence type="ECO:0000259" key="1">
    <source>
        <dbReference type="Pfam" id="PF01814"/>
    </source>
</evidence>
<dbReference type="Pfam" id="PF01814">
    <property type="entry name" value="Hemerythrin"/>
    <property type="match status" value="1"/>
</dbReference>
<accession>A0A7X0FT65</accession>
<keyword evidence="3" id="KW-1185">Reference proteome</keyword>
<reference evidence="2 3" key="1">
    <citation type="submission" date="2020-08" db="EMBL/GenBank/DDBJ databases">
        <title>Sequencing the genomes of 1000 actinobacteria strains.</title>
        <authorList>
            <person name="Klenk H.-P."/>
        </authorList>
    </citation>
    <scope>NUCLEOTIDE SEQUENCE [LARGE SCALE GENOMIC DNA]</scope>
    <source>
        <strain evidence="2 3">DSM 12511</strain>
    </source>
</reference>
<dbReference type="AlphaFoldDB" id="A0A7X0FT65"/>
<gene>
    <name evidence="2" type="ORF">HD594_003038</name>
</gene>
<evidence type="ECO:0000313" key="3">
    <source>
        <dbReference type="Proteomes" id="UP000537775"/>
    </source>
</evidence>
<evidence type="ECO:0000313" key="2">
    <source>
        <dbReference type="EMBL" id="MBB6392725.1"/>
    </source>
</evidence>
<organism evidence="2 3">
    <name type="scientific">Microbacterium thalassium</name>
    <dbReference type="NCBI Taxonomy" id="362649"/>
    <lineage>
        <taxon>Bacteria</taxon>
        <taxon>Bacillati</taxon>
        <taxon>Actinomycetota</taxon>
        <taxon>Actinomycetes</taxon>
        <taxon>Micrococcales</taxon>
        <taxon>Microbacteriaceae</taxon>
        <taxon>Microbacterium</taxon>
    </lineage>
</organism>
<dbReference type="Gene3D" id="1.20.120.520">
    <property type="entry name" value="nmb1532 protein domain like"/>
    <property type="match status" value="1"/>
</dbReference>
<dbReference type="EMBL" id="JACHML010000001">
    <property type="protein sequence ID" value="MBB6392725.1"/>
    <property type="molecule type" value="Genomic_DNA"/>
</dbReference>
<sequence>MAEKLPSSGALPEGQTPGCDPSGLILVHRIFRWLYRELPLLVRDVEAGDTERSSLVGDYAMLDFFALHLHHETEDTVLWDRLTTRDPACVAHVDQMKAQHAEVARQLGLLEPQLAPWVETADAALRDAFATDIETLRDTLFGHLGQEEDDIMPVAAAVLTQKEWDELEAHTRSALLAHRKELPRDVMSLQLGLLLASVPEDERDEWYHANVPAPIRLLYALLMKRRYDRAMREIYPDRPVPAMT</sequence>
<dbReference type="Proteomes" id="UP000537775">
    <property type="component" value="Unassembled WGS sequence"/>
</dbReference>
<comment type="caution">
    <text evidence="2">The sequence shown here is derived from an EMBL/GenBank/DDBJ whole genome shotgun (WGS) entry which is preliminary data.</text>
</comment>
<dbReference type="CDD" id="cd12108">
    <property type="entry name" value="Hr-like"/>
    <property type="match status" value="1"/>
</dbReference>
<dbReference type="RefSeq" id="WP_184751763.1">
    <property type="nucleotide sequence ID" value="NZ_BAAAJR010000001.1"/>
</dbReference>
<feature type="domain" description="Hemerythrin-like" evidence="1">
    <location>
        <begin position="27"/>
        <end position="154"/>
    </location>
</feature>